<accession>A0A3N0J1D7</accession>
<sequence>MISTYAEKKLQSSSNGVAFAVAGAMFLVIGASAFGSFVFGALGWGETDYGLDSGMVALMAFVLPGVYLLYRWRKTAARKDLFKSYVYAIDEIEYPLIDLMALVGRSWEETDRDLRELIGIGLYPGAYIDRKHAVFVRSQETEAHMLKSLGDQAPTDTTVADSAYGQTQAPKRFKPVDPDIRDLVVQCPQCGELNYRTADLETCEFCGAALKGLVNDR</sequence>
<evidence type="ECO:0000313" key="5">
    <source>
        <dbReference type="Proteomes" id="UP000270112"/>
    </source>
</evidence>
<keyword evidence="1" id="KW-0472">Membrane</keyword>
<dbReference type="RefSeq" id="WP_114546315.1">
    <property type="nucleotide sequence ID" value="NZ_PPTT01000013.1"/>
</dbReference>
<dbReference type="Proteomes" id="UP000253817">
    <property type="component" value="Unassembled WGS sequence"/>
</dbReference>
<evidence type="ECO:0000256" key="1">
    <source>
        <dbReference type="SAM" id="Phobius"/>
    </source>
</evidence>
<feature type="transmembrane region" description="Helical" evidence="1">
    <location>
        <begin position="49"/>
        <end position="70"/>
    </location>
</feature>
<keyword evidence="1" id="KW-1133">Transmembrane helix</keyword>
<proteinExistence type="predicted"/>
<gene>
    <name evidence="2" type="ORF">C1876_08605</name>
    <name evidence="3" type="ORF">DMP09_02640</name>
</gene>
<protein>
    <submittedName>
        <fullName evidence="3">Uncharacterized protein</fullName>
    </submittedName>
</protein>
<dbReference type="EMBL" id="QICC01000005">
    <property type="protein sequence ID" value="RNM42985.1"/>
    <property type="molecule type" value="Genomic_DNA"/>
</dbReference>
<feature type="transmembrane region" description="Helical" evidence="1">
    <location>
        <begin position="17"/>
        <end position="43"/>
    </location>
</feature>
<evidence type="ECO:0000313" key="2">
    <source>
        <dbReference type="EMBL" id="RDB68739.1"/>
    </source>
</evidence>
<reference evidence="2 4" key="1">
    <citation type="journal article" date="2018" name="Elife">
        <title>Discovery and characterization of a prevalent human gut bacterial enzyme sufficient for the inactivation of a family of plant toxins.</title>
        <authorList>
            <person name="Koppel N."/>
            <person name="Bisanz J.E."/>
            <person name="Pandelia M.E."/>
            <person name="Turnbaugh P.J."/>
            <person name="Balskus E.P."/>
        </authorList>
    </citation>
    <scope>NUCLEOTIDE SEQUENCE [LARGE SCALE GENOMIC DNA]</scope>
    <source>
        <strain evidence="2 4">DSM 16107</strain>
    </source>
</reference>
<keyword evidence="1" id="KW-0812">Transmembrane</keyword>
<organism evidence="3 5">
    <name type="scientific">Eggerthella sinensis</name>
    <dbReference type="NCBI Taxonomy" id="242230"/>
    <lineage>
        <taxon>Bacteria</taxon>
        <taxon>Bacillati</taxon>
        <taxon>Actinomycetota</taxon>
        <taxon>Coriobacteriia</taxon>
        <taxon>Eggerthellales</taxon>
        <taxon>Eggerthellaceae</taxon>
        <taxon>Eggerthella</taxon>
    </lineage>
</organism>
<name>A0A3N0J1D7_9ACTN</name>
<dbReference type="Proteomes" id="UP000270112">
    <property type="component" value="Unassembled WGS sequence"/>
</dbReference>
<dbReference type="EMBL" id="PPTT01000013">
    <property type="protein sequence ID" value="RDB68739.1"/>
    <property type="molecule type" value="Genomic_DNA"/>
</dbReference>
<evidence type="ECO:0000313" key="3">
    <source>
        <dbReference type="EMBL" id="RNM42985.1"/>
    </source>
</evidence>
<evidence type="ECO:0000313" key="4">
    <source>
        <dbReference type="Proteomes" id="UP000253817"/>
    </source>
</evidence>
<reference evidence="3" key="3">
    <citation type="journal article" date="2019" name="Microbiol. Resour. Announc.">
        <title>Draft Genome Sequences of Type Strains of Gordonibacter faecihominis, Paraeggerthella hongkongensis, Parvibacter caecicola,Slackia equolifaciens, Slackia faecicanis, and Slackia isoflavoniconvertens.</title>
        <authorList>
            <person name="Danylec N."/>
            <person name="Stoll D.A."/>
            <person name="Dotsch A."/>
            <person name="Huch M."/>
        </authorList>
    </citation>
    <scope>NUCLEOTIDE SEQUENCE</scope>
    <source>
        <strain evidence="3">DSM 16107</strain>
    </source>
</reference>
<comment type="caution">
    <text evidence="3">The sequence shown here is derived from an EMBL/GenBank/DDBJ whole genome shotgun (WGS) entry which is preliminary data.</text>
</comment>
<reference evidence="5" key="2">
    <citation type="submission" date="2018-05" db="EMBL/GenBank/DDBJ databases">
        <title>Genome Sequencing of selected type strains of the family Eggerthellaceae.</title>
        <authorList>
            <person name="Danylec N."/>
            <person name="Stoll D.A."/>
            <person name="Doetsch A."/>
            <person name="Huch M."/>
        </authorList>
    </citation>
    <scope>NUCLEOTIDE SEQUENCE [LARGE SCALE GENOMIC DNA]</scope>
    <source>
        <strain evidence="5">DSM 16107</strain>
    </source>
</reference>
<dbReference type="OrthoDB" id="9801841at2"/>
<keyword evidence="4" id="KW-1185">Reference proteome</keyword>
<dbReference type="AlphaFoldDB" id="A0A3N0J1D7"/>